<dbReference type="GO" id="GO:0003713">
    <property type="term" value="F:transcription coactivator activity"/>
    <property type="evidence" value="ECO:0007669"/>
    <property type="project" value="TreeGrafter"/>
</dbReference>
<evidence type="ECO:0000256" key="2">
    <source>
        <dbReference type="ARBA" id="ARBA00022723"/>
    </source>
</evidence>
<feature type="compositionally biased region" description="Low complexity" evidence="9">
    <location>
        <begin position="313"/>
        <end position="323"/>
    </location>
</feature>
<keyword evidence="8" id="KW-0539">Nucleus</keyword>
<dbReference type="CDD" id="cd22026">
    <property type="entry name" value="HMG-box_KMT2C"/>
    <property type="match status" value="1"/>
</dbReference>
<accession>A0A9Q1G5D1</accession>
<keyword evidence="2" id="KW-0479">Metal-binding</keyword>
<dbReference type="AlphaFoldDB" id="A0A9Q1G5D1"/>
<sequence length="612" mass="67473">MSNAQRSTLKWEKEETLGEMATVAPVLYTNVNFPNLREEFPDWTTRVKQIAKLWRKASSQERAPYVQKARDNRAALRINKVQMSNESMKRQQQQQQQQQQPPDLFDPSVPLDSELLFKDPLKHKESEHEQEWKFRQGELIQMWGPVKKQREKVPKTKAIKSSNKEVLFGHSSQATIATGCGKISLQMRQKSKQQAKIEATQKLEQVKNEQQQQQQQQQQQLQYSSQSEGEPASSGNQSPVTPQQSNGNVSPLQPITPKEGFPRSQLPGTPSSAPLDDVFVRPQPPPPATARTSAQDTCFQGQLPQGQPPQIFPPSSSASRPTSPWDPYAKMVGTPRPPPTGSGTTRGMSVGTQSPSHEPFGSPTSMNSDTYAKQHDTPPPSAPTDPFVKPMGPPRVGPSPEVMGRHAMGGGAGDPFTRPGLRAEAYQRMSHNRMILSDPYSKPLLTPIPGSNESGSVPLFKAPMPPLQSQDHFGSMPSSPRRMPVDPYEKPAFSQNEQSDPYAHPPLTPRPSMNDSFSNPQRMSRDPPGTHFSVSLPISRHPHRGTFAQAPSTPRPDYSQQSPEPYAQPPAPRHPEAWPGPLFPAALHPEADNCGPVSSAAAQSQAIPLQTA</sequence>
<keyword evidence="6" id="KW-0805">Transcription regulation</keyword>
<gene>
    <name evidence="10" type="ORF">SKAU_G00063830</name>
</gene>
<feature type="compositionally biased region" description="Polar residues" evidence="9">
    <location>
        <begin position="233"/>
        <end position="253"/>
    </location>
</feature>
<dbReference type="SUPFAM" id="SSF47095">
    <property type="entry name" value="HMG-box"/>
    <property type="match status" value="1"/>
</dbReference>
<dbReference type="PANTHER" id="PTHR45888">
    <property type="entry name" value="HL01030P-RELATED"/>
    <property type="match status" value="1"/>
</dbReference>
<dbReference type="PANTHER" id="PTHR45888:SF1">
    <property type="entry name" value="HISTONE-LYSINE N-METHYLTRANSFERASE 2C"/>
    <property type="match status" value="1"/>
</dbReference>
<dbReference type="EMBL" id="JAINUF010000002">
    <property type="protein sequence ID" value="KAJ8375803.1"/>
    <property type="molecule type" value="Genomic_DNA"/>
</dbReference>
<protein>
    <submittedName>
        <fullName evidence="10">Uncharacterized protein</fullName>
    </submittedName>
</protein>
<dbReference type="InterPro" id="IPR036910">
    <property type="entry name" value="HMG_box_dom_sf"/>
</dbReference>
<evidence type="ECO:0000256" key="3">
    <source>
        <dbReference type="ARBA" id="ARBA00022737"/>
    </source>
</evidence>
<name>A0A9Q1G5D1_SYNKA</name>
<evidence type="ECO:0000256" key="8">
    <source>
        <dbReference type="ARBA" id="ARBA00023242"/>
    </source>
</evidence>
<feature type="compositionally biased region" description="Polar residues" evidence="9">
    <location>
        <begin position="600"/>
        <end position="612"/>
    </location>
</feature>
<feature type="region of interest" description="Disordered" evidence="9">
    <location>
        <begin position="84"/>
        <end position="110"/>
    </location>
</feature>
<evidence type="ECO:0000256" key="9">
    <source>
        <dbReference type="SAM" id="MobiDB-lite"/>
    </source>
</evidence>
<feature type="compositionally biased region" description="Low complexity" evidence="9">
    <location>
        <begin position="289"/>
        <end position="305"/>
    </location>
</feature>
<evidence type="ECO:0000256" key="1">
    <source>
        <dbReference type="ARBA" id="ARBA00004123"/>
    </source>
</evidence>
<feature type="region of interest" description="Disordered" evidence="9">
    <location>
        <begin position="440"/>
        <end position="612"/>
    </location>
</feature>
<organism evidence="10 11">
    <name type="scientific">Synaphobranchus kaupii</name>
    <name type="common">Kaup's arrowtooth eel</name>
    <dbReference type="NCBI Taxonomy" id="118154"/>
    <lineage>
        <taxon>Eukaryota</taxon>
        <taxon>Metazoa</taxon>
        <taxon>Chordata</taxon>
        <taxon>Craniata</taxon>
        <taxon>Vertebrata</taxon>
        <taxon>Euteleostomi</taxon>
        <taxon>Actinopterygii</taxon>
        <taxon>Neopterygii</taxon>
        <taxon>Teleostei</taxon>
        <taxon>Anguilliformes</taxon>
        <taxon>Synaphobranchidae</taxon>
        <taxon>Synaphobranchus</taxon>
    </lineage>
</organism>
<evidence type="ECO:0000256" key="4">
    <source>
        <dbReference type="ARBA" id="ARBA00022771"/>
    </source>
</evidence>
<keyword evidence="4" id="KW-0863">Zinc-finger</keyword>
<evidence type="ECO:0000256" key="7">
    <source>
        <dbReference type="ARBA" id="ARBA00023163"/>
    </source>
</evidence>
<reference evidence="10" key="1">
    <citation type="journal article" date="2023" name="Science">
        <title>Genome structures resolve the early diversification of teleost fishes.</title>
        <authorList>
            <person name="Parey E."/>
            <person name="Louis A."/>
            <person name="Montfort J."/>
            <person name="Bouchez O."/>
            <person name="Roques C."/>
            <person name="Iampietro C."/>
            <person name="Lluch J."/>
            <person name="Castinel A."/>
            <person name="Donnadieu C."/>
            <person name="Desvignes T."/>
            <person name="Floi Bucao C."/>
            <person name="Jouanno E."/>
            <person name="Wen M."/>
            <person name="Mejri S."/>
            <person name="Dirks R."/>
            <person name="Jansen H."/>
            <person name="Henkel C."/>
            <person name="Chen W.J."/>
            <person name="Zahm M."/>
            <person name="Cabau C."/>
            <person name="Klopp C."/>
            <person name="Thompson A.W."/>
            <person name="Robinson-Rechavi M."/>
            <person name="Braasch I."/>
            <person name="Lecointre G."/>
            <person name="Bobe J."/>
            <person name="Postlethwait J.H."/>
            <person name="Berthelot C."/>
            <person name="Roest Crollius H."/>
            <person name="Guiguen Y."/>
        </authorList>
    </citation>
    <scope>NUCLEOTIDE SEQUENCE</scope>
    <source>
        <strain evidence="10">WJC10195</strain>
    </source>
</reference>
<evidence type="ECO:0000313" key="11">
    <source>
        <dbReference type="Proteomes" id="UP001152622"/>
    </source>
</evidence>
<feature type="compositionally biased region" description="Low complexity" evidence="9">
    <location>
        <begin position="210"/>
        <end position="227"/>
    </location>
</feature>
<feature type="compositionally biased region" description="Polar residues" evidence="9">
    <location>
        <begin position="350"/>
        <end position="371"/>
    </location>
</feature>
<dbReference type="FunFam" id="1.10.30.10:FF:000009">
    <property type="entry name" value="Histone-lysine N-methyltransferase"/>
    <property type="match status" value="1"/>
</dbReference>
<evidence type="ECO:0000256" key="6">
    <source>
        <dbReference type="ARBA" id="ARBA00023015"/>
    </source>
</evidence>
<keyword evidence="3" id="KW-0677">Repeat</keyword>
<dbReference type="GO" id="GO:0008270">
    <property type="term" value="F:zinc ion binding"/>
    <property type="evidence" value="ECO:0007669"/>
    <property type="project" value="UniProtKB-KW"/>
</dbReference>
<comment type="subcellular location">
    <subcellularLocation>
        <location evidence="1">Nucleus</location>
    </subcellularLocation>
</comment>
<keyword evidence="11" id="KW-1185">Reference proteome</keyword>
<evidence type="ECO:0000256" key="5">
    <source>
        <dbReference type="ARBA" id="ARBA00022833"/>
    </source>
</evidence>
<comment type="caution">
    <text evidence="10">The sequence shown here is derived from an EMBL/GenBank/DDBJ whole genome shotgun (WGS) entry which is preliminary data.</text>
</comment>
<evidence type="ECO:0000313" key="10">
    <source>
        <dbReference type="EMBL" id="KAJ8375803.1"/>
    </source>
</evidence>
<feature type="compositionally biased region" description="Low complexity" evidence="9">
    <location>
        <begin position="91"/>
        <end position="100"/>
    </location>
</feature>
<keyword evidence="5" id="KW-0862">Zinc</keyword>
<dbReference type="OrthoDB" id="308383at2759"/>
<dbReference type="GO" id="GO:0045944">
    <property type="term" value="P:positive regulation of transcription by RNA polymerase II"/>
    <property type="evidence" value="ECO:0007669"/>
    <property type="project" value="TreeGrafter"/>
</dbReference>
<feature type="compositionally biased region" description="Polar residues" evidence="9">
    <location>
        <begin position="467"/>
        <end position="478"/>
    </location>
</feature>
<dbReference type="Gene3D" id="1.10.30.10">
    <property type="entry name" value="High mobility group box domain"/>
    <property type="match status" value="1"/>
</dbReference>
<dbReference type="GO" id="GO:0042800">
    <property type="term" value="F:histone H3K4 methyltransferase activity"/>
    <property type="evidence" value="ECO:0007669"/>
    <property type="project" value="TreeGrafter"/>
</dbReference>
<keyword evidence="7" id="KW-0804">Transcription</keyword>
<feature type="compositionally biased region" description="Polar residues" evidence="9">
    <location>
        <begin position="511"/>
        <end position="522"/>
    </location>
</feature>
<feature type="region of interest" description="Disordered" evidence="9">
    <location>
        <begin position="208"/>
        <end position="419"/>
    </location>
</feature>
<dbReference type="GO" id="GO:0044666">
    <property type="term" value="C:MLL3/4 complex"/>
    <property type="evidence" value="ECO:0007669"/>
    <property type="project" value="TreeGrafter"/>
</dbReference>
<dbReference type="Proteomes" id="UP001152622">
    <property type="component" value="Chromosome 2"/>
</dbReference>
<proteinExistence type="predicted"/>